<dbReference type="PANTHER" id="PTHR13847:SF281">
    <property type="entry name" value="FAD DEPENDENT OXIDOREDUCTASE DOMAIN-CONTAINING PROTEIN"/>
    <property type="match status" value="1"/>
</dbReference>
<dbReference type="InterPro" id="IPR006311">
    <property type="entry name" value="TAT_signal"/>
</dbReference>
<feature type="domain" description="FAD dependent oxidoreductase" evidence="2">
    <location>
        <begin position="61"/>
        <end position="423"/>
    </location>
</feature>
<organism evidence="3 4">
    <name type="scientific">Candidatus Magnetoglobus multicellularis str. Araruama</name>
    <dbReference type="NCBI Taxonomy" id="890399"/>
    <lineage>
        <taxon>Bacteria</taxon>
        <taxon>Pseudomonadati</taxon>
        <taxon>Thermodesulfobacteriota</taxon>
        <taxon>Desulfobacteria</taxon>
        <taxon>Desulfobacterales</taxon>
        <taxon>Desulfobacteraceae</taxon>
        <taxon>Candidatus Magnetoglobus</taxon>
    </lineage>
</organism>
<keyword evidence="1" id="KW-0408">Iron</keyword>
<dbReference type="Gene3D" id="3.30.9.10">
    <property type="entry name" value="D-Amino Acid Oxidase, subunit A, domain 2"/>
    <property type="match status" value="1"/>
</dbReference>
<dbReference type="EMBL" id="ATBP01000588">
    <property type="protein sequence ID" value="ETR69669.1"/>
    <property type="molecule type" value="Genomic_DNA"/>
</dbReference>
<keyword evidence="1" id="KW-0479">Metal-binding</keyword>
<dbReference type="Proteomes" id="UP000189670">
    <property type="component" value="Unassembled WGS sequence"/>
</dbReference>
<dbReference type="Pfam" id="PF01266">
    <property type="entry name" value="DAO"/>
    <property type="match status" value="1"/>
</dbReference>
<reference evidence="4" key="1">
    <citation type="submission" date="2012-11" db="EMBL/GenBank/DDBJ databases">
        <authorList>
            <person name="Lucero-Rivera Y.E."/>
            <person name="Tovar-Ramirez D."/>
        </authorList>
    </citation>
    <scope>NUCLEOTIDE SEQUENCE [LARGE SCALE GENOMIC DNA]</scope>
    <source>
        <strain evidence="4">Araruama</strain>
    </source>
</reference>
<accession>A0A1V1P447</accession>
<dbReference type="PROSITE" id="PS51257">
    <property type="entry name" value="PROKAR_LIPOPROTEIN"/>
    <property type="match status" value="1"/>
</dbReference>
<evidence type="ECO:0000313" key="3">
    <source>
        <dbReference type="EMBL" id="ETR69669.1"/>
    </source>
</evidence>
<dbReference type="InterPro" id="IPR006076">
    <property type="entry name" value="FAD-dep_OxRdtase"/>
</dbReference>
<keyword evidence="1" id="KW-0411">Iron-sulfur</keyword>
<dbReference type="GO" id="GO:0051536">
    <property type="term" value="F:iron-sulfur cluster binding"/>
    <property type="evidence" value="ECO:0007669"/>
    <property type="project" value="UniProtKB-KW"/>
</dbReference>
<protein>
    <submittedName>
        <fullName evidence="3">FAD dependent oxidoreductase</fullName>
    </submittedName>
</protein>
<dbReference type="AlphaFoldDB" id="A0A1V1P447"/>
<proteinExistence type="predicted"/>
<name>A0A1V1P447_9BACT</name>
<dbReference type="PROSITE" id="PS51318">
    <property type="entry name" value="TAT"/>
    <property type="match status" value="1"/>
</dbReference>
<sequence length="465" mass="51737">MNITRKEFLKFSIGTGGALLSGCVPSVFADDHEMTFDKNNSYWSQKLPSANSPLNENLNVDVAIIGGGYTGLSTALHLAKCFPHLSIIVLEALHVGNGASGRHGGMILTQPGLESFEIANDLKTHVAMYEMTVNSIASLKQLVMDSGHSCDLQLSGYVHAYFDNADRSYYEQYVKKVRKAGLPLEFWNRNKVRDALGTNIFAGGVFDPNGGSVHAVQLIRILKLSAEKAGVRIYENSPVIKMNEGRRNKLLIGHKNSEVQAKAVVVATNGYSCGLGLFENQVMPLHVQTAVTPVLTEKQLRETGWRSRLPWFDSRENLFHLVLTPDNRIVIGGGNAEYFYKNTLHYSGDLKSVSQMMLSELKRFYPSLSNISFEYVWNGIIGISYEEVPAAGIQGEYNNIYYGLAYNGHGVIMAYTFGAAIASMFQGKSHPWFKSIYNEPLAYLPPKPLRWLGVKAIMQYLKWKE</sequence>
<comment type="caution">
    <text evidence="3">The sequence shown here is derived from an EMBL/GenBank/DDBJ whole genome shotgun (WGS) entry which is preliminary data.</text>
</comment>
<dbReference type="Gene3D" id="3.50.50.60">
    <property type="entry name" value="FAD/NAD(P)-binding domain"/>
    <property type="match status" value="1"/>
</dbReference>
<evidence type="ECO:0000256" key="1">
    <source>
        <dbReference type="ARBA" id="ARBA00023014"/>
    </source>
</evidence>
<gene>
    <name evidence="3" type="ORF">OMM_03778</name>
</gene>
<evidence type="ECO:0000259" key="2">
    <source>
        <dbReference type="Pfam" id="PF01266"/>
    </source>
</evidence>
<dbReference type="InterPro" id="IPR036188">
    <property type="entry name" value="FAD/NAD-bd_sf"/>
</dbReference>
<evidence type="ECO:0000313" key="4">
    <source>
        <dbReference type="Proteomes" id="UP000189670"/>
    </source>
</evidence>
<dbReference type="PANTHER" id="PTHR13847">
    <property type="entry name" value="SARCOSINE DEHYDROGENASE-RELATED"/>
    <property type="match status" value="1"/>
</dbReference>
<dbReference type="SUPFAM" id="SSF51905">
    <property type="entry name" value="FAD/NAD(P)-binding domain"/>
    <property type="match status" value="1"/>
</dbReference>
<dbReference type="GO" id="GO:0005737">
    <property type="term" value="C:cytoplasm"/>
    <property type="evidence" value="ECO:0007669"/>
    <property type="project" value="TreeGrafter"/>
</dbReference>